<name>A0A9D1MF96_9FIRM</name>
<reference evidence="1" key="2">
    <citation type="journal article" date="2021" name="PeerJ">
        <title>Extensive microbial diversity within the chicken gut microbiome revealed by metagenomics and culture.</title>
        <authorList>
            <person name="Gilroy R."/>
            <person name="Ravi A."/>
            <person name="Getino M."/>
            <person name="Pursley I."/>
            <person name="Horton D.L."/>
            <person name="Alikhan N.F."/>
            <person name="Baker D."/>
            <person name="Gharbi K."/>
            <person name="Hall N."/>
            <person name="Watson M."/>
            <person name="Adriaenssens E.M."/>
            <person name="Foster-Nyarko E."/>
            <person name="Jarju S."/>
            <person name="Secka A."/>
            <person name="Antonio M."/>
            <person name="Oren A."/>
            <person name="Chaudhuri R.R."/>
            <person name="La Ragione R."/>
            <person name="Hildebrand F."/>
            <person name="Pallen M.J."/>
        </authorList>
    </citation>
    <scope>NUCLEOTIDE SEQUENCE</scope>
    <source>
        <strain evidence="1">11687</strain>
    </source>
</reference>
<sequence length="98" mass="10145">MKFAFLIMGEYDPAKDRAEIGGGSARIVGVSGLAEAARIARELCADGVDCIELCGAFGPDGAEEIIRATGGAVPVGYVAHLPEQDGLYARVFGDEGEN</sequence>
<gene>
    <name evidence="1" type="ORF">IAC57_03250</name>
</gene>
<comment type="caution">
    <text evidence="1">The sequence shown here is derived from an EMBL/GenBank/DDBJ whole genome shotgun (WGS) entry which is preliminary data.</text>
</comment>
<dbReference type="InterPro" id="IPR045441">
    <property type="entry name" value="DUF6506"/>
</dbReference>
<dbReference type="Proteomes" id="UP000824081">
    <property type="component" value="Unassembled WGS sequence"/>
</dbReference>
<dbReference type="AlphaFoldDB" id="A0A9D1MF96"/>
<organism evidence="1 2">
    <name type="scientific">Candidatus Scatosoma pullistercoris</name>
    <dbReference type="NCBI Taxonomy" id="2840934"/>
    <lineage>
        <taxon>Bacteria</taxon>
        <taxon>Bacillati</taxon>
        <taxon>Bacillota</taxon>
        <taxon>Clostridia</taxon>
        <taxon>Candidatus Scatosoma</taxon>
    </lineage>
</organism>
<dbReference type="Pfam" id="PF20116">
    <property type="entry name" value="DUF6506"/>
    <property type="match status" value="1"/>
</dbReference>
<evidence type="ECO:0000313" key="2">
    <source>
        <dbReference type="Proteomes" id="UP000824081"/>
    </source>
</evidence>
<evidence type="ECO:0000313" key="1">
    <source>
        <dbReference type="EMBL" id="HIU59099.1"/>
    </source>
</evidence>
<proteinExistence type="predicted"/>
<protein>
    <submittedName>
        <fullName evidence="1">Uncharacterized protein</fullName>
    </submittedName>
</protein>
<accession>A0A9D1MF96</accession>
<reference evidence="1" key="1">
    <citation type="submission" date="2020-10" db="EMBL/GenBank/DDBJ databases">
        <authorList>
            <person name="Gilroy R."/>
        </authorList>
    </citation>
    <scope>NUCLEOTIDE SEQUENCE</scope>
    <source>
        <strain evidence="1">11687</strain>
    </source>
</reference>
<dbReference type="EMBL" id="DVMZ01000085">
    <property type="protein sequence ID" value="HIU59099.1"/>
    <property type="molecule type" value="Genomic_DNA"/>
</dbReference>